<evidence type="ECO:0000313" key="2">
    <source>
        <dbReference type="Proteomes" id="UP000023435"/>
    </source>
</evidence>
<reference evidence="1 2" key="1">
    <citation type="journal article" date="2014" name="Genome Announc.">
        <title>Draft Genome Sequence of Lysobacter capsici AZ78, a Bacterium Antagonistic to Plant-Pathogenic Oomycetes.</title>
        <authorList>
            <person name="Puopolo G."/>
            <person name="Sonego P."/>
            <person name="Engelen K."/>
            <person name="Pertot I."/>
        </authorList>
    </citation>
    <scope>NUCLEOTIDE SEQUENCE [LARGE SCALE GENOMIC DNA]</scope>
    <source>
        <strain evidence="1 2">AZ78</strain>
    </source>
</reference>
<accession>A0A108U7Z0</accession>
<keyword evidence="2" id="KW-1185">Reference proteome</keyword>
<gene>
    <name evidence="1" type="ORF">AZ78_1766</name>
</gene>
<protein>
    <submittedName>
        <fullName evidence="1">Uncharacterized protein</fullName>
    </submittedName>
</protein>
<sequence>MADGIQRGFIAFDAAHAYADDPRAAAAWIERHYAEFPPDARPQREHLSEFCNLFASYLSDGHRLVAEPGLRRYSPDAHCFCQMCSWFIHAPSLRSRPLSNGDQRRADRRMRDCLDALALEHERLLEESEVSALMRDADLREALALYAYTETLLRRLQGWSVESGVPLALWRRFAWTANSAPKRKFQLSAEAILAAQRLLHERLAALA</sequence>
<name>A0A108U7Z0_9GAMM</name>
<dbReference type="Proteomes" id="UP000023435">
    <property type="component" value="Unassembled WGS sequence"/>
</dbReference>
<organism evidence="1 2">
    <name type="scientific">Lysobacter capsici AZ78</name>
    <dbReference type="NCBI Taxonomy" id="1444315"/>
    <lineage>
        <taxon>Bacteria</taxon>
        <taxon>Pseudomonadati</taxon>
        <taxon>Pseudomonadota</taxon>
        <taxon>Gammaproteobacteria</taxon>
        <taxon>Lysobacterales</taxon>
        <taxon>Lysobacteraceae</taxon>
        <taxon>Lysobacter</taxon>
    </lineage>
</organism>
<comment type="caution">
    <text evidence="1">The sequence shown here is derived from an EMBL/GenBank/DDBJ whole genome shotgun (WGS) entry which is preliminary data.</text>
</comment>
<dbReference type="AlphaFoldDB" id="A0A108U7Z0"/>
<proteinExistence type="predicted"/>
<evidence type="ECO:0000313" key="1">
    <source>
        <dbReference type="EMBL" id="KWS04217.1"/>
    </source>
</evidence>
<dbReference type="EMBL" id="JAJA02000001">
    <property type="protein sequence ID" value="KWS04217.1"/>
    <property type="molecule type" value="Genomic_DNA"/>
</dbReference>